<feature type="repeat" description="TPR" evidence="7">
    <location>
        <begin position="368"/>
        <end position="401"/>
    </location>
</feature>
<organism evidence="9 10">
    <name type="scientific">Thlaspi arvense</name>
    <name type="common">Field penny-cress</name>
    <dbReference type="NCBI Taxonomy" id="13288"/>
    <lineage>
        <taxon>Eukaryota</taxon>
        <taxon>Viridiplantae</taxon>
        <taxon>Streptophyta</taxon>
        <taxon>Embryophyta</taxon>
        <taxon>Tracheophyta</taxon>
        <taxon>Spermatophyta</taxon>
        <taxon>Magnoliopsida</taxon>
        <taxon>eudicotyledons</taxon>
        <taxon>Gunneridae</taxon>
        <taxon>Pentapetalae</taxon>
        <taxon>rosids</taxon>
        <taxon>malvids</taxon>
        <taxon>Brassicales</taxon>
        <taxon>Brassicaceae</taxon>
        <taxon>Thlaspideae</taxon>
        <taxon>Thlaspi</taxon>
    </lineage>
</organism>
<dbReference type="GO" id="GO:0005737">
    <property type="term" value="C:cytoplasm"/>
    <property type="evidence" value="ECO:0007669"/>
    <property type="project" value="TreeGrafter"/>
</dbReference>
<reference evidence="9 10" key="1">
    <citation type="submission" date="2022-03" db="EMBL/GenBank/DDBJ databases">
        <authorList>
            <person name="Nunn A."/>
            <person name="Chopra R."/>
            <person name="Nunn A."/>
            <person name="Contreras Garrido A."/>
        </authorList>
    </citation>
    <scope>NUCLEOTIDE SEQUENCE [LARGE SCALE GENOMIC DNA]</scope>
</reference>
<evidence type="ECO:0000256" key="2">
    <source>
        <dbReference type="ARBA" id="ARBA00022737"/>
    </source>
</evidence>
<comment type="similarity">
    <text evidence="6">Belongs to the APC3/CDC27 family.</text>
</comment>
<keyword evidence="5" id="KW-0539">Nucleus</keyword>
<evidence type="ECO:0000313" key="10">
    <source>
        <dbReference type="Proteomes" id="UP000836841"/>
    </source>
</evidence>
<feature type="repeat" description="TPR" evidence="7">
    <location>
        <begin position="402"/>
        <end position="435"/>
    </location>
</feature>
<keyword evidence="2" id="KW-0677">Repeat</keyword>
<evidence type="ECO:0000256" key="1">
    <source>
        <dbReference type="ARBA" id="ARBA00004123"/>
    </source>
</evidence>
<dbReference type="Proteomes" id="UP000836841">
    <property type="component" value="Unassembled WGS sequence"/>
</dbReference>
<dbReference type="GO" id="GO:0031145">
    <property type="term" value="P:anaphase-promoting complex-dependent catabolic process"/>
    <property type="evidence" value="ECO:0007669"/>
    <property type="project" value="TreeGrafter"/>
</dbReference>
<dbReference type="Pfam" id="PF13432">
    <property type="entry name" value="TPR_16"/>
    <property type="match status" value="1"/>
</dbReference>
<evidence type="ECO:0000256" key="6">
    <source>
        <dbReference type="ARBA" id="ARBA00038210"/>
    </source>
</evidence>
<dbReference type="FunFam" id="1.25.40.10:FF:000018">
    <property type="entry name" value="Cell division cycle protein 27 homolog B"/>
    <property type="match status" value="1"/>
</dbReference>
<comment type="caution">
    <text evidence="9">The sequence shown here is derived from an EMBL/GenBank/DDBJ whole genome shotgun (WGS) entry which is preliminary data.</text>
</comment>
<dbReference type="SMART" id="SM00028">
    <property type="entry name" value="TPR"/>
    <property type="match status" value="6"/>
</dbReference>
<dbReference type="EMBL" id="CAJVSB020000898">
    <property type="protein sequence ID" value="CAH2080444.1"/>
    <property type="molecule type" value="Genomic_DNA"/>
</dbReference>
<evidence type="ECO:0000256" key="5">
    <source>
        <dbReference type="ARBA" id="ARBA00023242"/>
    </source>
</evidence>
<comment type="subcellular location">
    <subcellularLocation>
        <location evidence="1">Nucleus</location>
    </subcellularLocation>
</comment>
<keyword evidence="3" id="KW-0131">Cell cycle</keyword>
<dbReference type="SUPFAM" id="SSF81901">
    <property type="entry name" value="HCP-like"/>
    <property type="match status" value="1"/>
</dbReference>
<feature type="region of interest" description="Disordered" evidence="8">
    <location>
        <begin position="72"/>
        <end position="113"/>
    </location>
</feature>
<feature type="repeat" description="TPR" evidence="7">
    <location>
        <begin position="504"/>
        <end position="537"/>
    </location>
</feature>
<dbReference type="GO" id="GO:0007091">
    <property type="term" value="P:metaphase/anaphase transition of mitotic cell cycle"/>
    <property type="evidence" value="ECO:0007669"/>
    <property type="project" value="TreeGrafter"/>
</dbReference>
<dbReference type="GO" id="GO:0051301">
    <property type="term" value="P:cell division"/>
    <property type="evidence" value="ECO:0007669"/>
    <property type="project" value="TreeGrafter"/>
</dbReference>
<evidence type="ECO:0000256" key="4">
    <source>
        <dbReference type="ARBA" id="ARBA00022803"/>
    </source>
</evidence>
<evidence type="ECO:0000256" key="7">
    <source>
        <dbReference type="PROSITE-ProRule" id="PRU00339"/>
    </source>
</evidence>
<dbReference type="AlphaFoldDB" id="A0AAU9TAH5"/>
<sequence>MKVWMYTGAELFYIFQLSGVAPPPVCKNVPPNCPNPNAVSMDGSPRSIVNSTMQAPRRKFVDEGKLRKISGRLFSDSGPRRSTRLAGEAVPSSNSSSTAAVGNGPSQSSKYLGSSKLSSVTFRSVTVRKGQSWTNESFDEGIRHEVRDDSRANLTTSSSSPGDIRFPEQGVTIPMNGVVTTSARVVAGATELLDLFRMLGEGYRLSCLYCCQDALDAFLKLPHKHYNTGWVLSQPEVGVTVATSWWDRNSGLGFGWWNSFLVRNVGKAYFELVDYLEADRVFNLARLASPYSLEGMDIYSTGKKQFLETIPNGHLKEDMKLSYLAQELIAIDRLAPQCAMGNCYSLQKDHETALKNFQRAVQLNSRFAYAHTLCGHEYVALEDFENGIKSYQSALRIDARHYNAWYGLGMIYLRQEKFEFSEHHFRMAFQMNSRSSVIMSYLGTAFHALKKSNDALDMMEKAILADKKNPLPMYQKANILVSMENFEEALKVLEELKEYAPRESSVYALMGKIYKRRNMYDKAMLHFGLALDLKPPATDVATIKAAIEKLHVPDELDDALSRELLVNYLSPIHSLACAIDCRKHGMICYQYSLWTSWAVSTSVTARKSLRNFTYVVFMA</sequence>
<dbReference type="Pfam" id="PF14559">
    <property type="entry name" value="TPR_19"/>
    <property type="match status" value="1"/>
</dbReference>
<dbReference type="GO" id="GO:0016567">
    <property type="term" value="P:protein ubiquitination"/>
    <property type="evidence" value="ECO:0007669"/>
    <property type="project" value="TreeGrafter"/>
</dbReference>
<keyword evidence="10" id="KW-1185">Reference proteome</keyword>
<dbReference type="Gene3D" id="1.25.40.10">
    <property type="entry name" value="Tetratricopeptide repeat domain"/>
    <property type="match status" value="3"/>
</dbReference>
<keyword evidence="3" id="KW-0132">Cell division</keyword>
<gene>
    <name evidence="9" type="ORF">TAV2_LOCUS26144</name>
</gene>
<accession>A0AAU9TAH5</accession>
<dbReference type="InterPro" id="IPR011990">
    <property type="entry name" value="TPR-like_helical_dom_sf"/>
</dbReference>
<name>A0AAU9TAH5_THLAR</name>
<dbReference type="PANTHER" id="PTHR12558:SF13">
    <property type="entry name" value="CELL DIVISION CYCLE PROTEIN 27 HOMOLOG"/>
    <property type="match status" value="1"/>
</dbReference>
<protein>
    <submittedName>
        <fullName evidence="9">Uncharacterized protein</fullName>
    </submittedName>
</protein>
<dbReference type="PROSITE" id="PS50005">
    <property type="entry name" value="TPR"/>
    <property type="match status" value="4"/>
</dbReference>
<dbReference type="SUPFAM" id="SSF48452">
    <property type="entry name" value="TPR-like"/>
    <property type="match status" value="1"/>
</dbReference>
<dbReference type="InterPro" id="IPR019734">
    <property type="entry name" value="TPR_rpt"/>
</dbReference>
<dbReference type="PANTHER" id="PTHR12558">
    <property type="entry name" value="CELL DIVISION CYCLE 16,23,27"/>
    <property type="match status" value="1"/>
</dbReference>
<dbReference type="Pfam" id="PF13181">
    <property type="entry name" value="TPR_8"/>
    <property type="match status" value="1"/>
</dbReference>
<feature type="compositionally biased region" description="Polar residues" evidence="8">
    <location>
        <begin position="91"/>
        <end position="100"/>
    </location>
</feature>
<feature type="repeat" description="TPR" evidence="7">
    <location>
        <begin position="334"/>
        <end position="367"/>
    </location>
</feature>
<proteinExistence type="inferred from homology"/>
<evidence type="ECO:0000256" key="3">
    <source>
        <dbReference type="ARBA" id="ARBA00022776"/>
    </source>
</evidence>
<keyword evidence="4 7" id="KW-0802">TPR repeat</keyword>
<keyword evidence="3" id="KW-0498">Mitosis</keyword>
<dbReference type="GO" id="GO:0005680">
    <property type="term" value="C:anaphase-promoting complex"/>
    <property type="evidence" value="ECO:0007669"/>
    <property type="project" value="TreeGrafter"/>
</dbReference>
<evidence type="ECO:0000256" key="8">
    <source>
        <dbReference type="SAM" id="MobiDB-lite"/>
    </source>
</evidence>
<evidence type="ECO:0000313" key="9">
    <source>
        <dbReference type="EMBL" id="CAH2080444.1"/>
    </source>
</evidence>